<dbReference type="SMART" id="SM00388">
    <property type="entry name" value="HisKA"/>
    <property type="match status" value="1"/>
</dbReference>
<evidence type="ECO:0000256" key="8">
    <source>
        <dbReference type="ARBA" id="ARBA00022840"/>
    </source>
</evidence>
<keyword evidence="5" id="KW-0808">Transferase</keyword>
<dbReference type="SUPFAM" id="SSF47384">
    <property type="entry name" value="Homodimeric domain of signal transducing histidine kinase"/>
    <property type="match status" value="1"/>
</dbReference>
<feature type="coiled-coil region" evidence="10">
    <location>
        <begin position="99"/>
        <end position="126"/>
    </location>
</feature>
<dbReference type="Gene3D" id="6.10.340.10">
    <property type="match status" value="1"/>
</dbReference>
<dbReference type="STRING" id="86166.TAGGR_133"/>
<protein>
    <recommendedName>
        <fullName evidence="3">histidine kinase</fullName>
        <ecNumber evidence="3">2.7.13.3</ecNumber>
    </recommendedName>
</protein>
<dbReference type="CDD" id="cd00082">
    <property type="entry name" value="HisKA"/>
    <property type="match status" value="1"/>
</dbReference>
<comment type="catalytic activity">
    <reaction evidence="1">
        <text>ATP + protein L-histidine = ADP + protein N-phospho-L-histidine.</text>
        <dbReference type="EC" id="2.7.13.3"/>
    </reaction>
</comment>
<dbReference type="Proteomes" id="UP000054976">
    <property type="component" value="Unassembled WGS sequence"/>
</dbReference>
<name>A0A0U9HTM0_9BACT</name>
<dbReference type="InterPro" id="IPR036890">
    <property type="entry name" value="HATPase_C_sf"/>
</dbReference>
<evidence type="ECO:0000259" key="13">
    <source>
        <dbReference type="PROSITE" id="PS50885"/>
    </source>
</evidence>
<dbReference type="Pfam" id="PF02518">
    <property type="entry name" value="HATPase_c"/>
    <property type="match status" value="1"/>
</dbReference>
<dbReference type="SMART" id="SM00387">
    <property type="entry name" value="HATPase_c"/>
    <property type="match status" value="1"/>
</dbReference>
<keyword evidence="7" id="KW-0418">Kinase</keyword>
<keyword evidence="8" id="KW-0067">ATP-binding</keyword>
<evidence type="ECO:0000256" key="2">
    <source>
        <dbReference type="ARBA" id="ARBA00004370"/>
    </source>
</evidence>
<dbReference type="InterPro" id="IPR005467">
    <property type="entry name" value="His_kinase_dom"/>
</dbReference>
<reference evidence="15" key="1">
    <citation type="submission" date="2016-01" db="EMBL/GenBank/DDBJ databases">
        <title>Draft genome sequence of Thermodesulfovibrio aggregans strain TGE-P1.</title>
        <authorList>
            <person name="Sekiguchi Y."/>
            <person name="Ohashi A."/>
            <person name="Matsuura N."/>
            <person name="Tourlousse M.D."/>
        </authorList>
    </citation>
    <scope>NUCLEOTIDE SEQUENCE [LARGE SCALE GENOMIC DNA]</scope>
    <source>
        <strain evidence="15">TGE-P1</strain>
    </source>
</reference>
<evidence type="ECO:0000256" key="10">
    <source>
        <dbReference type="SAM" id="Coils"/>
    </source>
</evidence>
<feature type="domain" description="HAMP" evidence="13">
    <location>
        <begin position="186"/>
        <end position="238"/>
    </location>
</feature>
<dbReference type="GO" id="GO:0016020">
    <property type="term" value="C:membrane"/>
    <property type="evidence" value="ECO:0007669"/>
    <property type="project" value="UniProtKB-SubCell"/>
</dbReference>
<feature type="domain" description="Histidine kinase" evidence="12">
    <location>
        <begin position="255"/>
        <end position="486"/>
    </location>
</feature>
<dbReference type="PROSITE" id="PS50109">
    <property type="entry name" value="HIS_KIN"/>
    <property type="match status" value="1"/>
</dbReference>
<evidence type="ECO:0000256" key="7">
    <source>
        <dbReference type="ARBA" id="ARBA00022777"/>
    </source>
</evidence>
<organism evidence="14 15">
    <name type="scientific">Thermodesulfovibrio aggregans</name>
    <dbReference type="NCBI Taxonomy" id="86166"/>
    <lineage>
        <taxon>Bacteria</taxon>
        <taxon>Pseudomonadati</taxon>
        <taxon>Nitrospirota</taxon>
        <taxon>Thermodesulfovibrionia</taxon>
        <taxon>Thermodesulfovibrionales</taxon>
        <taxon>Thermodesulfovibrionaceae</taxon>
        <taxon>Thermodesulfovibrio</taxon>
    </lineage>
</organism>
<proteinExistence type="predicted"/>
<dbReference type="Gene3D" id="1.10.287.130">
    <property type="match status" value="1"/>
</dbReference>
<evidence type="ECO:0000256" key="9">
    <source>
        <dbReference type="ARBA" id="ARBA00023012"/>
    </source>
</evidence>
<dbReference type="Gene3D" id="3.30.565.10">
    <property type="entry name" value="Histidine kinase-like ATPase, C-terminal domain"/>
    <property type="match status" value="1"/>
</dbReference>
<feature type="transmembrane region" description="Helical" evidence="11">
    <location>
        <begin position="12"/>
        <end position="29"/>
    </location>
</feature>
<keyword evidence="11" id="KW-0812">Transmembrane</keyword>
<dbReference type="PANTHER" id="PTHR43065">
    <property type="entry name" value="SENSOR HISTIDINE KINASE"/>
    <property type="match status" value="1"/>
</dbReference>
<dbReference type="InterPro" id="IPR004358">
    <property type="entry name" value="Sig_transdc_His_kin-like_C"/>
</dbReference>
<comment type="caution">
    <text evidence="14">The sequence shown here is derived from an EMBL/GenBank/DDBJ whole genome shotgun (WGS) entry which is preliminary data.</text>
</comment>
<dbReference type="SUPFAM" id="SSF158472">
    <property type="entry name" value="HAMP domain-like"/>
    <property type="match status" value="1"/>
</dbReference>
<dbReference type="GO" id="GO:0005524">
    <property type="term" value="F:ATP binding"/>
    <property type="evidence" value="ECO:0007669"/>
    <property type="project" value="UniProtKB-KW"/>
</dbReference>
<keyword evidence="10" id="KW-0175">Coiled coil</keyword>
<evidence type="ECO:0000256" key="11">
    <source>
        <dbReference type="SAM" id="Phobius"/>
    </source>
</evidence>
<evidence type="ECO:0000313" key="15">
    <source>
        <dbReference type="Proteomes" id="UP000054976"/>
    </source>
</evidence>
<dbReference type="Pfam" id="PF00672">
    <property type="entry name" value="HAMP"/>
    <property type="match status" value="1"/>
</dbReference>
<dbReference type="Pfam" id="PF00512">
    <property type="entry name" value="HisKA"/>
    <property type="match status" value="1"/>
</dbReference>
<dbReference type="SUPFAM" id="SSF55874">
    <property type="entry name" value="ATPase domain of HSP90 chaperone/DNA topoisomerase II/histidine kinase"/>
    <property type="match status" value="1"/>
</dbReference>
<evidence type="ECO:0000256" key="4">
    <source>
        <dbReference type="ARBA" id="ARBA00022553"/>
    </source>
</evidence>
<dbReference type="EMBL" id="BCNO01000001">
    <property type="protein sequence ID" value="GAQ93869.1"/>
    <property type="molecule type" value="Genomic_DNA"/>
</dbReference>
<evidence type="ECO:0000256" key="3">
    <source>
        <dbReference type="ARBA" id="ARBA00012438"/>
    </source>
</evidence>
<dbReference type="InterPro" id="IPR036097">
    <property type="entry name" value="HisK_dim/P_sf"/>
</dbReference>
<dbReference type="PROSITE" id="PS50885">
    <property type="entry name" value="HAMP"/>
    <property type="match status" value="1"/>
</dbReference>
<keyword evidence="9" id="KW-0902">Two-component regulatory system</keyword>
<evidence type="ECO:0000313" key="14">
    <source>
        <dbReference type="EMBL" id="GAQ93869.1"/>
    </source>
</evidence>
<evidence type="ECO:0000256" key="5">
    <source>
        <dbReference type="ARBA" id="ARBA00022679"/>
    </source>
</evidence>
<dbReference type="GO" id="GO:0000155">
    <property type="term" value="F:phosphorelay sensor kinase activity"/>
    <property type="evidence" value="ECO:0007669"/>
    <property type="project" value="InterPro"/>
</dbReference>
<dbReference type="InterPro" id="IPR003660">
    <property type="entry name" value="HAMP_dom"/>
</dbReference>
<dbReference type="AlphaFoldDB" id="A0A0U9HTM0"/>
<dbReference type="CDD" id="cd06225">
    <property type="entry name" value="HAMP"/>
    <property type="match status" value="1"/>
</dbReference>
<dbReference type="InterPro" id="IPR003661">
    <property type="entry name" value="HisK_dim/P_dom"/>
</dbReference>
<evidence type="ECO:0000256" key="6">
    <source>
        <dbReference type="ARBA" id="ARBA00022741"/>
    </source>
</evidence>
<keyword evidence="6" id="KW-0547">Nucleotide-binding</keyword>
<keyword evidence="4" id="KW-0597">Phosphoprotein</keyword>
<keyword evidence="11" id="KW-0472">Membrane</keyword>
<evidence type="ECO:0000256" key="1">
    <source>
        <dbReference type="ARBA" id="ARBA00000085"/>
    </source>
</evidence>
<keyword evidence="15" id="KW-1185">Reference proteome</keyword>
<dbReference type="EC" id="2.7.13.3" evidence="3"/>
<feature type="transmembrane region" description="Helical" evidence="11">
    <location>
        <begin position="164"/>
        <end position="189"/>
    </location>
</feature>
<sequence length="486" mass="55901">MFPKSIAKKIMFFYIAGILVTIIISGVFLSEIRLIAQKIELQESISNLYEAVLEIRRTEKNFFLYRNEKDYKENLTYIKFIKESITKEKFEGLKIHREVENLYNTLQEYENMMLKLKEKIHSSQAITLEQGIREKGKLLINIAENIKNTEQKIIKKNLDNIIKYSFLLIYIFFVIPFISFGLTLTRIIIKPLKELESQIKEIAEGKMNPIQIKSSDKEIKSLVETFNKMFHELQIKQKQLIQAEKLSSLGTLLSGIAHELNNPLSNISTSCQILIEEIEEADTKYKKELLQAIESQTERAKNIIRTILDFSRRKELKKETISVRNLIDETIILIKGEIPTKINLSIEVENNLLIYADKQRIQQALLNLIKNAIQASGSEAEVKIKAYSYRDEIFDRYLSLKNEGKCVGGLTCNKEFISIEVKDTGQGIPPEILPKIFEPFFTTKEGKGSGLGLFITQELIKEHDGCICVDSEIGKGTTFIVMLPKE</sequence>
<gene>
    <name evidence="14" type="ORF">TAGGR_133</name>
</gene>
<dbReference type="InterPro" id="IPR003594">
    <property type="entry name" value="HATPase_dom"/>
</dbReference>
<dbReference type="PANTHER" id="PTHR43065:SF46">
    <property type="entry name" value="C4-DICARBOXYLATE TRANSPORT SENSOR PROTEIN DCTB"/>
    <property type="match status" value="1"/>
</dbReference>
<accession>A0A0U9HTM0</accession>
<keyword evidence="11" id="KW-1133">Transmembrane helix</keyword>
<dbReference type="PRINTS" id="PR00344">
    <property type="entry name" value="BCTRLSENSOR"/>
</dbReference>
<comment type="subcellular location">
    <subcellularLocation>
        <location evidence="2">Membrane</location>
    </subcellularLocation>
</comment>
<evidence type="ECO:0000259" key="12">
    <source>
        <dbReference type="PROSITE" id="PS50109"/>
    </source>
</evidence>